<feature type="domain" description="IPT/TIG" evidence="1">
    <location>
        <begin position="29"/>
        <end position="93"/>
    </location>
</feature>
<dbReference type="SUPFAM" id="SSF81296">
    <property type="entry name" value="E set domains"/>
    <property type="match status" value="1"/>
</dbReference>
<dbReference type="AlphaFoldDB" id="A0A521E2U8"/>
<reference evidence="2 3" key="1">
    <citation type="submission" date="2017-05" db="EMBL/GenBank/DDBJ databases">
        <authorList>
            <person name="Varghese N."/>
            <person name="Submissions S."/>
        </authorList>
    </citation>
    <scope>NUCLEOTIDE SEQUENCE [LARGE SCALE GENOMIC DNA]</scope>
    <source>
        <strain evidence="2 3">DSM 29982</strain>
    </source>
</reference>
<dbReference type="EMBL" id="FXTQ01000003">
    <property type="protein sequence ID" value="SMO78268.1"/>
    <property type="molecule type" value="Genomic_DNA"/>
</dbReference>
<dbReference type="CDD" id="cd00102">
    <property type="entry name" value="IPT"/>
    <property type="match status" value="1"/>
</dbReference>
<dbReference type="InterPro" id="IPR002909">
    <property type="entry name" value="IPT_dom"/>
</dbReference>
<name>A0A521E2U8_9FLAO</name>
<dbReference type="Gene3D" id="2.60.40.10">
    <property type="entry name" value="Immunoglobulins"/>
    <property type="match status" value="1"/>
</dbReference>
<dbReference type="Pfam" id="PF01833">
    <property type="entry name" value="TIG"/>
    <property type="match status" value="1"/>
</dbReference>
<evidence type="ECO:0000313" key="3">
    <source>
        <dbReference type="Proteomes" id="UP000319267"/>
    </source>
</evidence>
<gene>
    <name evidence="2" type="ORF">SAMN06265220_103866</name>
</gene>
<proteinExistence type="predicted"/>
<dbReference type="InterPro" id="IPR028994">
    <property type="entry name" value="Integrin_alpha_N"/>
</dbReference>
<evidence type="ECO:0000259" key="1">
    <source>
        <dbReference type="Pfam" id="PF01833"/>
    </source>
</evidence>
<evidence type="ECO:0000313" key="2">
    <source>
        <dbReference type="EMBL" id="SMO78268.1"/>
    </source>
</evidence>
<keyword evidence="3" id="KW-1185">Reference proteome</keyword>
<dbReference type="InterPro" id="IPR013783">
    <property type="entry name" value="Ig-like_fold"/>
</dbReference>
<dbReference type="RefSeq" id="WP_111375911.1">
    <property type="nucleotide sequence ID" value="NZ_CP043612.1"/>
</dbReference>
<dbReference type="InterPro" id="IPR014756">
    <property type="entry name" value="Ig_E-set"/>
</dbReference>
<dbReference type="OrthoDB" id="9816120at2"/>
<sequence>MIRNFISLGRTPLLICFLFVFQTVIAQAPLISTINPTSGPPKTAVVISGSNFGATAAENIVYFGAVKAEVTAASPTSLTVLAPVGATYQPVSVLNTATLLKGYSTESFVTTFTPNKGSITSSDIAPAVNFATVSNAGSGMEMGDFDGDGKIDLAVLNAINGSGAAVLIFRNTSRKPI</sequence>
<protein>
    <submittedName>
        <fullName evidence="2">IPT/TIG domain-containing protein</fullName>
    </submittedName>
</protein>
<organism evidence="2 3">
    <name type="scientific">Flavobacterium nitrogenifigens</name>
    <dbReference type="NCBI Taxonomy" id="1617283"/>
    <lineage>
        <taxon>Bacteria</taxon>
        <taxon>Pseudomonadati</taxon>
        <taxon>Bacteroidota</taxon>
        <taxon>Flavobacteriia</taxon>
        <taxon>Flavobacteriales</taxon>
        <taxon>Flavobacteriaceae</taxon>
        <taxon>Flavobacterium</taxon>
    </lineage>
</organism>
<dbReference type="Proteomes" id="UP000319267">
    <property type="component" value="Unassembled WGS sequence"/>
</dbReference>
<accession>A0A521E2U8</accession>
<dbReference type="SUPFAM" id="SSF69318">
    <property type="entry name" value="Integrin alpha N-terminal domain"/>
    <property type="match status" value="1"/>
</dbReference>